<feature type="non-terminal residue" evidence="2">
    <location>
        <position position="302"/>
    </location>
</feature>
<keyword evidence="3" id="KW-1185">Reference proteome</keyword>
<dbReference type="Proteomes" id="UP000284706">
    <property type="component" value="Unassembled WGS sequence"/>
</dbReference>
<dbReference type="STRING" id="231916.A0A409YK37"/>
<feature type="region of interest" description="Disordered" evidence="1">
    <location>
        <begin position="73"/>
        <end position="120"/>
    </location>
</feature>
<accession>A0A409YK37</accession>
<sequence length="302" mass="34606">MANVNLQNSNFEWTLPGDEIIEPSVDEEKEPRNPKLVRRCREPKVGTTAWFARRKKAAKILLPTKRKLVRRVFNSPCKSPSKLSPTKLGTSNSPLKPKVEPMISSSPPKSARLPDGPPKSKIHLRAVNHRARKAAATRQRLQEVLNLKEIEKEIEEVGRTLLEKQRAYRRLLRTCIFRLLSNETQAAKSSLVRGSKSLYYPINPPQSDLYNPERPQYDLNKLPIRTQETYWDTIDRLENARSKTERANITRMTGISRLPLCAASPAFLHPTFFPVDPFHLPYENILPHIWDTWTTGSSADDI</sequence>
<name>A0A409YK37_9AGAR</name>
<dbReference type="EMBL" id="NHYE01000740">
    <property type="protein sequence ID" value="PPR03407.1"/>
    <property type="molecule type" value="Genomic_DNA"/>
</dbReference>
<dbReference type="InParanoid" id="A0A409YK37"/>
<reference evidence="2 3" key="1">
    <citation type="journal article" date="2018" name="Evol. Lett.">
        <title>Horizontal gene cluster transfer increased hallucinogenic mushroom diversity.</title>
        <authorList>
            <person name="Reynolds H.T."/>
            <person name="Vijayakumar V."/>
            <person name="Gluck-Thaler E."/>
            <person name="Korotkin H.B."/>
            <person name="Matheny P.B."/>
            <person name="Slot J.C."/>
        </authorList>
    </citation>
    <scope>NUCLEOTIDE SEQUENCE [LARGE SCALE GENOMIC DNA]</scope>
    <source>
        <strain evidence="2 3">SRW20</strain>
    </source>
</reference>
<comment type="caution">
    <text evidence="2">The sequence shown here is derived from an EMBL/GenBank/DDBJ whole genome shotgun (WGS) entry which is preliminary data.</text>
</comment>
<gene>
    <name evidence="2" type="ORF">CVT26_007800</name>
</gene>
<evidence type="ECO:0000313" key="2">
    <source>
        <dbReference type="EMBL" id="PPR03407.1"/>
    </source>
</evidence>
<evidence type="ECO:0000256" key="1">
    <source>
        <dbReference type="SAM" id="MobiDB-lite"/>
    </source>
</evidence>
<protein>
    <submittedName>
        <fullName evidence="2">Uncharacterized protein</fullName>
    </submittedName>
</protein>
<dbReference type="AlphaFoldDB" id="A0A409YK37"/>
<dbReference type="OrthoDB" id="3359887at2759"/>
<organism evidence="2 3">
    <name type="scientific">Gymnopilus dilepis</name>
    <dbReference type="NCBI Taxonomy" id="231916"/>
    <lineage>
        <taxon>Eukaryota</taxon>
        <taxon>Fungi</taxon>
        <taxon>Dikarya</taxon>
        <taxon>Basidiomycota</taxon>
        <taxon>Agaricomycotina</taxon>
        <taxon>Agaricomycetes</taxon>
        <taxon>Agaricomycetidae</taxon>
        <taxon>Agaricales</taxon>
        <taxon>Agaricineae</taxon>
        <taxon>Hymenogastraceae</taxon>
        <taxon>Gymnopilus</taxon>
    </lineage>
</organism>
<evidence type="ECO:0000313" key="3">
    <source>
        <dbReference type="Proteomes" id="UP000284706"/>
    </source>
</evidence>
<proteinExistence type="predicted"/>
<feature type="compositionally biased region" description="Polar residues" evidence="1">
    <location>
        <begin position="76"/>
        <end position="94"/>
    </location>
</feature>